<proteinExistence type="predicted"/>
<evidence type="ECO:0000313" key="2">
    <source>
        <dbReference type="Proteomes" id="UP000028135"/>
    </source>
</evidence>
<dbReference type="Proteomes" id="UP000028135">
    <property type="component" value="Unassembled WGS sequence"/>
</dbReference>
<gene>
    <name evidence="1" type="ORF">AL00_01010</name>
</gene>
<comment type="caution">
    <text evidence="1">The sequence shown here is derived from an EMBL/GenBank/DDBJ whole genome shotgun (WGS) entry which is preliminary data.</text>
</comment>
<evidence type="ECO:0000313" key="1">
    <source>
        <dbReference type="EMBL" id="KER38328.1"/>
    </source>
</evidence>
<sequence length="104" mass="11356">MRLVHSSGAAVTAEGADLPLIVKAREWWVRMTEGNLEPLTLAAQEGVSVLNVVRMLEHCAPRAAVLDTVLDGQLRAGADSNALLDIRALAPDWVKQERACMLRR</sequence>
<protein>
    <submittedName>
        <fullName evidence="1">Uncharacterized protein</fullName>
    </submittedName>
</protein>
<accession>A0A8E0WVN5</accession>
<name>A0A8E0WVN5_9SPHN</name>
<organism evidence="1 2">
    <name type="scientific">Sphingobium indicum F2</name>
    <dbReference type="NCBI Taxonomy" id="1450518"/>
    <lineage>
        <taxon>Bacteria</taxon>
        <taxon>Pseudomonadati</taxon>
        <taxon>Pseudomonadota</taxon>
        <taxon>Alphaproteobacteria</taxon>
        <taxon>Sphingomonadales</taxon>
        <taxon>Sphingomonadaceae</taxon>
        <taxon>Sphingobium</taxon>
    </lineage>
</organism>
<dbReference type="EMBL" id="JANF02000003">
    <property type="protein sequence ID" value="KER38328.1"/>
    <property type="molecule type" value="Genomic_DNA"/>
</dbReference>
<dbReference type="AlphaFoldDB" id="A0A8E0WVN5"/>
<reference evidence="1 2" key="1">
    <citation type="submission" date="2014-05" db="EMBL/GenBank/DDBJ databases">
        <title>Genome Announcement of Sphingobium lucknowense F2.</title>
        <authorList>
            <person name="Lal R."/>
            <person name="Negi V."/>
            <person name="Lata P."/>
            <person name="Sangwan N."/>
            <person name="Gupta S.K."/>
            <person name="Rao D.L.N."/>
            <person name="Das S."/>
        </authorList>
    </citation>
    <scope>NUCLEOTIDE SEQUENCE [LARGE SCALE GENOMIC DNA]</scope>
    <source>
        <strain evidence="1 2">F2</strain>
    </source>
</reference>